<accession>A0ABP7C4K0</accession>
<evidence type="ECO:0000313" key="1">
    <source>
        <dbReference type="EMBL" id="GAA3677427.1"/>
    </source>
</evidence>
<sequence length="65" mass="7379">MTLAASAFVAFESAALAAEHVHTYSTQAECEREARIYNTQVPSNGYHYYCAKRDAGGFNLWRYRI</sequence>
<dbReference type="EMBL" id="BAABBE010000032">
    <property type="protein sequence ID" value="GAA3677427.1"/>
    <property type="molecule type" value="Genomic_DNA"/>
</dbReference>
<proteinExistence type="predicted"/>
<comment type="caution">
    <text evidence="1">The sequence shown here is derived from an EMBL/GenBank/DDBJ whole genome shotgun (WGS) entry which is preliminary data.</text>
</comment>
<protein>
    <submittedName>
        <fullName evidence="1">Uncharacterized protein</fullName>
    </submittedName>
</protein>
<gene>
    <name evidence="1" type="ORF">GCM10022267_75360</name>
</gene>
<evidence type="ECO:0000313" key="2">
    <source>
        <dbReference type="Proteomes" id="UP001500711"/>
    </source>
</evidence>
<dbReference type="Proteomes" id="UP001500711">
    <property type="component" value="Unassembled WGS sequence"/>
</dbReference>
<keyword evidence="2" id="KW-1185">Reference proteome</keyword>
<organism evidence="1 2">
    <name type="scientific">Lentzea roselyniae</name>
    <dbReference type="NCBI Taxonomy" id="531940"/>
    <lineage>
        <taxon>Bacteria</taxon>
        <taxon>Bacillati</taxon>
        <taxon>Actinomycetota</taxon>
        <taxon>Actinomycetes</taxon>
        <taxon>Pseudonocardiales</taxon>
        <taxon>Pseudonocardiaceae</taxon>
        <taxon>Lentzea</taxon>
    </lineage>
</organism>
<name>A0ABP7C4K0_9PSEU</name>
<reference evidence="2" key="1">
    <citation type="journal article" date="2019" name="Int. J. Syst. Evol. Microbiol.">
        <title>The Global Catalogue of Microorganisms (GCM) 10K type strain sequencing project: providing services to taxonomists for standard genome sequencing and annotation.</title>
        <authorList>
            <consortium name="The Broad Institute Genomics Platform"/>
            <consortium name="The Broad Institute Genome Sequencing Center for Infectious Disease"/>
            <person name="Wu L."/>
            <person name="Ma J."/>
        </authorList>
    </citation>
    <scope>NUCLEOTIDE SEQUENCE [LARGE SCALE GENOMIC DNA]</scope>
    <source>
        <strain evidence="2">JCM 17494</strain>
    </source>
</reference>